<proteinExistence type="predicted"/>
<evidence type="ECO:0000259" key="1">
    <source>
        <dbReference type="Pfam" id="PF20515"/>
    </source>
</evidence>
<accession>A0A9Q3K7Y6</accession>
<evidence type="ECO:0000313" key="2">
    <source>
        <dbReference type="EMBL" id="MBW0574480.1"/>
    </source>
</evidence>
<protein>
    <recommendedName>
        <fullName evidence="1">Tet-like 2OG-Fe(II) oxygenase domain-containing protein</fullName>
    </recommendedName>
</protein>
<name>A0A9Q3K7Y6_9BASI</name>
<keyword evidence="3" id="KW-1185">Reference proteome</keyword>
<sequence length="202" mass="22982">MWAATGKSKDVCRRKLLGHWAPFWTQNSLASNGRKQYLISFLLQHIVIPQTLGNSGRSQKTYERKTTRKNRLFPSSHPTAQISMLVSANITPSEIRRVADVNQIKRIHFGRVAIFSSTSLLIALVEFGTFTTMSEVKVNQWDELSQFLFREKIFTDPIATNGALLDGLMFAIGWRKCNTKNEQSGLYGSVGKIENAKDEWWN</sequence>
<dbReference type="EMBL" id="AVOT02094295">
    <property type="protein sequence ID" value="MBW0574480.1"/>
    <property type="molecule type" value="Genomic_DNA"/>
</dbReference>
<dbReference type="InterPro" id="IPR046798">
    <property type="entry name" value="2OG-FeII_Oxy_6"/>
</dbReference>
<dbReference type="AlphaFoldDB" id="A0A9Q3K7Y6"/>
<dbReference type="OrthoDB" id="2517565at2759"/>
<dbReference type="Proteomes" id="UP000765509">
    <property type="component" value="Unassembled WGS sequence"/>
</dbReference>
<comment type="caution">
    <text evidence="2">The sequence shown here is derived from an EMBL/GenBank/DDBJ whole genome shotgun (WGS) entry which is preliminary data.</text>
</comment>
<evidence type="ECO:0000313" key="3">
    <source>
        <dbReference type="Proteomes" id="UP000765509"/>
    </source>
</evidence>
<organism evidence="2 3">
    <name type="scientific">Austropuccinia psidii MF-1</name>
    <dbReference type="NCBI Taxonomy" id="1389203"/>
    <lineage>
        <taxon>Eukaryota</taxon>
        <taxon>Fungi</taxon>
        <taxon>Dikarya</taxon>
        <taxon>Basidiomycota</taxon>
        <taxon>Pucciniomycotina</taxon>
        <taxon>Pucciniomycetes</taxon>
        <taxon>Pucciniales</taxon>
        <taxon>Sphaerophragmiaceae</taxon>
        <taxon>Austropuccinia</taxon>
    </lineage>
</organism>
<gene>
    <name evidence="2" type="ORF">O181_114195</name>
</gene>
<dbReference type="Pfam" id="PF20515">
    <property type="entry name" value="2OG-FeII_Oxy_6"/>
    <property type="match status" value="1"/>
</dbReference>
<feature type="domain" description="Tet-like 2OG-Fe(II) oxygenase" evidence="1">
    <location>
        <begin position="137"/>
        <end position="198"/>
    </location>
</feature>
<reference evidence="2" key="1">
    <citation type="submission" date="2021-03" db="EMBL/GenBank/DDBJ databases">
        <title>Draft genome sequence of rust myrtle Austropuccinia psidii MF-1, a brazilian biotype.</title>
        <authorList>
            <person name="Quecine M.C."/>
            <person name="Pachon D.M.R."/>
            <person name="Bonatelli M.L."/>
            <person name="Correr F.H."/>
            <person name="Franceschini L.M."/>
            <person name="Leite T.F."/>
            <person name="Margarido G.R.A."/>
            <person name="Almeida C.A."/>
            <person name="Ferrarezi J.A."/>
            <person name="Labate C.A."/>
        </authorList>
    </citation>
    <scope>NUCLEOTIDE SEQUENCE</scope>
    <source>
        <strain evidence="2">MF-1</strain>
    </source>
</reference>